<name>A0A4D7ANE5_9FIRM</name>
<dbReference type="SMART" id="SM00448">
    <property type="entry name" value="REC"/>
    <property type="match status" value="1"/>
</dbReference>
<dbReference type="SUPFAM" id="SSF52172">
    <property type="entry name" value="CheY-like"/>
    <property type="match status" value="1"/>
</dbReference>
<evidence type="ECO:0000313" key="6">
    <source>
        <dbReference type="EMBL" id="QCI61054.1"/>
    </source>
</evidence>
<dbReference type="InterPro" id="IPR007492">
    <property type="entry name" value="LytTR_DNA-bd_dom"/>
</dbReference>
<evidence type="ECO:0000256" key="2">
    <source>
        <dbReference type="ARBA" id="ARBA00024867"/>
    </source>
</evidence>
<dbReference type="PANTHER" id="PTHR37299">
    <property type="entry name" value="TRANSCRIPTIONAL REGULATOR-RELATED"/>
    <property type="match status" value="1"/>
</dbReference>
<comment type="function">
    <text evidence="2">May play the central regulatory role in sporulation. It may be an element of the effector pathway responsible for the activation of sporulation genes in response to nutritional stress. Spo0A may act in concert with spo0H (a sigma factor) to control the expression of some genes that are critical to the sporulation process.</text>
</comment>
<dbReference type="Proteomes" id="UP000298642">
    <property type="component" value="Chromosome"/>
</dbReference>
<dbReference type="Gene3D" id="2.40.50.1020">
    <property type="entry name" value="LytTr DNA-binding domain"/>
    <property type="match status" value="1"/>
</dbReference>
<feature type="domain" description="HTH LytTR-type" evidence="5">
    <location>
        <begin position="136"/>
        <end position="221"/>
    </location>
</feature>
<dbReference type="PROSITE" id="PS50110">
    <property type="entry name" value="RESPONSE_REGULATORY"/>
    <property type="match status" value="1"/>
</dbReference>
<evidence type="ECO:0000259" key="5">
    <source>
        <dbReference type="PROSITE" id="PS50930"/>
    </source>
</evidence>
<dbReference type="SMART" id="SM00850">
    <property type="entry name" value="LytTR"/>
    <property type="match status" value="1"/>
</dbReference>
<dbReference type="RefSeq" id="WP_036631374.1">
    <property type="nucleotide sequence ID" value="NZ_CAUWCU010000001.1"/>
</dbReference>
<dbReference type="EMBL" id="CP034413">
    <property type="protein sequence ID" value="QCI61054.1"/>
    <property type="molecule type" value="Genomic_DNA"/>
</dbReference>
<dbReference type="GO" id="GO:0003677">
    <property type="term" value="F:DNA binding"/>
    <property type="evidence" value="ECO:0007669"/>
    <property type="project" value="UniProtKB-KW"/>
</dbReference>
<dbReference type="PANTHER" id="PTHR37299:SF1">
    <property type="entry name" value="STAGE 0 SPORULATION PROTEIN A HOMOLOG"/>
    <property type="match status" value="1"/>
</dbReference>
<dbReference type="InterPro" id="IPR046947">
    <property type="entry name" value="LytR-like"/>
</dbReference>
<dbReference type="InterPro" id="IPR011006">
    <property type="entry name" value="CheY-like_superfamily"/>
</dbReference>
<keyword evidence="6" id="KW-0238">DNA-binding</keyword>
<dbReference type="AlphaFoldDB" id="A0A4D7ANE5"/>
<gene>
    <name evidence="6" type="ORF">EIO64_13390</name>
</gene>
<feature type="modified residue" description="4-aspartylphosphate" evidence="3">
    <location>
        <position position="60"/>
    </location>
</feature>
<sequence>MLRIGICDDIYDARLVLRAALERVLEKRRVQGQFREFSSGEGLLRWLESHAGELDLVFLDMEMGELDGMETARRLRAADAGLQLVFVTGYAEHVFDGYSVGALGYLLKPPKAEQLEEVLDRAQAALVRDLDRAYICRSGDTHYRIPIANILYFVSDRRQVACVTAGREYTFYGKLDTVAAEVGADFVRIHQRYLVRTGAVDRMEGGEVVLRDGRRLPVSRSCQPSALLAFTRAELEG</sequence>
<reference evidence="7" key="1">
    <citation type="submission" date="2018-12" db="EMBL/GenBank/DDBJ databases">
        <title>Dusodibacter welbiota gen. nov., sp. nov., isolated from human faeces and emended description of the Oscillibacter genus.</title>
        <authorList>
            <person name="Le Roy T."/>
            <person name="Van der Smissen P."/>
            <person name="Delzenne N."/>
            <person name="Muccioli G."/>
            <person name="Collet J.F."/>
            <person name="Cani P.D."/>
        </authorList>
    </citation>
    <scope>NUCLEOTIDE SEQUENCE [LARGE SCALE GENOMIC DNA]</scope>
    <source>
        <strain evidence="7">J115</strain>
    </source>
</reference>
<dbReference type="Pfam" id="PF04397">
    <property type="entry name" value="LytTR"/>
    <property type="match status" value="1"/>
</dbReference>
<evidence type="ECO:0000256" key="3">
    <source>
        <dbReference type="PROSITE-ProRule" id="PRU00169"/>
    </source>
</evidence>
<dbReference type="GO" id="GO:0000156">
    <property type="term" value="F:phosphorelay response regulator activity"/>
    <property type="evidence" value="ECO:0007669"/>
    <property type="project" value="InterPro"/>
</dbReference>
<dbReference type="KEGG" id="obj:EIO64_13390"/>
<feature type="domain" description="Response regulatory" evidence="4">
    <location>
        <begin position="3"/>
        <end position="123"/>
    </location>
</feature>
<organism evidence="6 7">
    <name type="scientific">Dysosmobacter welbionis</name>
    <dbReference type="NCBI Taxonomy" id="2093857"/>
    <lineage>
        <taxon>Bacteria</taxon>
        <taxon>Bacillati</taxon>
        <taxon>Bacillota</taxon>
        <taxon>Clostridia</taxon>
        <taxon>Eubacteriales</taxon>
        <taxon>Oscillospiraceae</taxon>
        <taxon>Dysosmobacter</taxon>
    </lineage>
</organism>
<protein>
    <recommendedName>
        <fullName evidence="1">Stage 0 sporulation protein A homolog</fullName>
    </recommendedName>
</protein>
<dbReference type="PROSITE" id="PS50930">
    <property type="entry name" value="HTH_LYTTR"/>
    <property type="match status" value="1"/>
</dbReference>
<dbReference type="InterPro" id="IPR001789">
    <property type="entry name" value="Sig_transdc_resp-reg_receiver"/>
</dbReference>
<dbReference type="Pfam" id="PF00072">
    <property type="entry name" value="Response_reg"/>
    <property type="match status" value="1"/>
</dbReference>
<proteinExistence type="predicted"/>
<evidence type="ECO:0000256" key="1">
    <source>
        <dbReference type="ARBA" id="ARBA00018672"/>
    </source>
</evidence>
<evidence type="ECO:0000313" key="7">
    <source>
        <dbReference type="Proteomes" id="UP000298642"/>
    </source>
</evidence>
<evidence type="ECO:0000259" key="4">
    <source>
        <dbReference type="PROSITE" id="PS50110"/>
    </source>
</evidence>
<accession>A0A4D7ANE5</accession>
<keyword evidence="3" id="KW-0597">Phosphoprotein</keyword>
<keyword evidence="7" id="KW-1185">Reference proteome</keyword>
<dbReference type="GeneID" id="89521600"/>
<dbReference type="Gene3D" id="3.40.50.2300">
    <property type="match status" value="1"/>
</dbReference>